<reference evidence="1 2" key="1">
    <citation type="submission" date="2018-04" db="EMBL/GenBank/DDBJ databases">
        <title>Halococcoides cellulosivorans gen. nov., sp. nov., an extremely halophilic cellulose-utilizing haloarchaeon from hypersaline lakes.</title>
        <authorList>
            <person name="Sorokin D.Y."/>
            <person name="Toshchakov S.V."/>
            <person name="Samarov N.I."/>
            <person name="Korzhenkov A."/>
            <person name="Kublanov I.V."/>
        </authorList>
    </citation>
    <scope>NUCLEOTIDE SEQUENCE [LARGE SCALE GENOMIC DNA]</scope>
    <source>
        <strain evidence="1 2">HArcel1</strain>
    </source>
</reference>
<organism evidence="1 2">
    <name type="scientific">Halococcoides cellulosivorans</name>
    <dbReference type="NCBI Taxonomy" id="1679096"/>
    <lineage>
        <taxon>Archaea</taxon>
        <taxon>Methanobacteriati</taxon>
        <taxon>Methanobacteriota</taxon>
        <taxon>Stenosarchaea group</taxon>
        <taxon>Halobacteria</taxon>
        <taxon>Halobacteriales</taxon>
        <taxon>Haloarculaceae</taxon>
        <taxon>Halococcoides</taxon>
    </lineage>
</organism>
<name>A0A2R4X3Q3_9EURY</name>
<accession>A0A2R4X3Q3</accession>
<dbReference type="KEGG" id="harc:HARCEL1_12310"/>
<gene>
    <name evidence="1" type="ORF">HARCEL1_12310</name>
</gene>
<evidence type="ECO:0000313" key="2">
    <source>
        <dbReference type="Proteomes" id="UP000244727"/>
    </source>
</evidence>
<dbReference type="EMBL" id="CP028858">
    <property type="protein sequence ID" value="AWB28426.1"/>
    <property type="molecule type" value="Genomic_DNA"/>
</dbReference>
<keyword evidence="2" id="KW-1185">Reference proteome</keyword>
<dbReference type="Proteomes" id="UP000244727">
    <property type="component" value="Chromosome"/>
</dbReference>
<evidence type="ECO:0000313" key="1">
    <source>
        <dbReference type="EMBL" id="AWB28426.1"/>
    </source>
</evidence>
<sequence>MPLVEEYDDPFDAAIHAFELFGFDEIAILESDIPAAQASDTAREALIAHFQEGWGYPETDPDFDTAWANIEHWFLIAFPTSLGADYKVHAHKIPKRLTLVLDQWGYDVDVTLPAQPDARYPSLSGEHPEVFIVTVTDTETNETVAEQALRLYPHATETLAVQDHTAAAELCNETVLAELGLEIVGRREPLGDDTPLLLAESERLDALESEYGPEIPLFHDEEPLIYRPLQEYSGFDDYEPDNAIDHKQAFGVPEPTDTFRLETAEATRTYFE</sequence>
<dbReference type="GeneID" id="36513303"/>
<proteinExistence type="predicted"/>
<dbReference type="RefSeq" id="WP_108383874.1">
    <property type="nucleotide sequence ID" value="NZ_CP028858.1"/>
</dbReference>
<dbReference type="AlphaFoldDB" id="A0A2R4X3Q3"/>
<protein>
    <submittedName>
        <fullName evidence="1">Uncharacterized protein</fullName>
    </submittedName>
</protein>